<organism evidence="1 2">
    <name type="scientific">Lentinula edodes</name>
    <name type="common">Shiitake mushroom</name>
    <name type="synonym">Lentinus edodes</name>
    <dbReference type="NCBI Taxonomy" id="5353"/>
    <lineage>
        <taxon>Eukaryota</taxon>
        <taxon>Fungi</taxon>
        <taxon>Dikarya</taxon>
        <taxon>Basidiomycota</taxon>
        <taxon>Agaricomycotina</taxon>
        <taxon>Agaricomycetes</taxon>
        <taxon>Agaricomycetidae</taxon>
        <taxon>Agaricales</taxon>
        <taxon>Marasmiineae</taxon>
        <taxon>Omphalotaceae</taxon>
        <taxon>Lentinula</taxon>
    </lineage>
</organism>
<keyword evidence="2" id="KW-1185">Reference proteome</keyword>
<evidence type="ECO:0000313" key="2">
    <source>
        <dbReference type="Proteomes" id="UP000188533"/>
    </source>
</evidence>
<reference evidence="1 2" key="1">
    <citation type="submission" date="2016-08" db="EMBL/GenBank/DDBJ databases">
        <authorList>
            <consortium name="Lentinula edodes genome sequencing consortium"/>
            <person name="Sakamoto Y."/>
            <person name="Nakade K."/>
            <person name="Sato S."/>
            <person name="Yoshida Y."/>
            <person name="Miyazaki K."/>
            <person name="Natsume S."/>
            <person name="Konno N."/>
        </authorList>
    </citation>
    <scope>NUCLEOTIDE SEQUENCE [LARGE SCALE GENOMIC DNA]</scope>
    <source>
        <strain evidence="1 2">NBRC 111202</strain>
    </source>
</reference>
<name>A0A1Q3EEK0_LENED</name>
<dbReference type="EMBL" id="BDGU01000258">
    <property type="protein sequence ID" value="GAW05640.1"/>
    <property type="molecule type" value="Genomic_DNA"/>
</dbReference>
<protein>
    <submittedName>
        <fullName evidence="1">Uncharacterized protein</fullName>
    </submittedName>
</protein>
<comment type="caution">
    <text evidence="1">The sequence shown here is derived from an EMBL/GenBank/DDBJ whole genome shotgun (WGS) entry which is preliminary data.</text>
</comment>
<proteinExistence type="predicted"/>
<dbReference type="AlphaFoldDB" id="A0A1Q3EEK0"/>
<gene>
    <name evidence="1" type="ORF">LENED_007509</name>
</gene>
<evidence type="ECO:0000313" key="1">
    <source>
        <dbReference type="EMBL" id="GAW05640.1"/>
    </source>
</evidence>
<accession>A0A1Q3EEK0</accession>
<dbReference type="Proteomes" id="UP000188533">
    <property type="component" value="Unassembled WGS sequence"/>
</dbReference>
<sequence>MFRNCSSWEERCHVLVLGLIVCCRELGNLLPRFSYGKESKQSSRVDGGTGECGEWVQELPTGSTNFFILNIIDNTENSVSVQPFQTARLSHL</sequence>
<reference evidence="1 2" key="2">
    <citation type="submission" date="2017-02" db="EMBL/GenBank/DDBJ databases">
        <title>A genome survey and senescence transcriptome analysis in Lentinula edodes.</title>
        <authorList>
            <person name="Sakamoto Y."/>
            <person name="Nakade K."/>
            <person name="Sato S."/>
            <person name="Yoshida Y."/>
            <person name="Miyazaki K."/>
            <person name="Natsume S."/>
            <person name="Konno N."/>
        </authorList>
    </citation>
    <scope>NUCLEOTIDE SEQUENCE [LARGE SCALE GENOMIC DNA]</scope>
    <source>
        <strain evidence="1 2">NBRC 111202</strain>
    </source>
</reference>